<dbReference type="AlphaFoldDB" id="A0A2N6NC77"/>
<evidence type="ECO:0000256" key="1">
    <source>
        <dbReference type="SAM" id="MobiDB-lite"/>
    </source>
</evidence>
<organism evidence="2 3">
    <name type="scientific">Beauveria bassiana</name>
    <name type="common">White muscardine disease fungus</name>
    <name type="synonym">Tritirachium shiotae</name>
    <dbReference type="NCBI Taxonomy" id="176275"/>
    <lineage>
        <taxon>Eukaryota</taxon>
        <taxon>Fungi</taxon>
        <taxon>Dikarya</taxon>
        <taxon>Ascomycota</taxon>
        <taxon>Pezizomycotina</taxon>
        <taxon>Sordariomycetes</taxon>
        <taxon>Hypocreomycetidae</taxon>
        <taxon>Hypocreales</taxon>
        <taxon>Cordycipitaceae</taxon>
        <taxon>Beauveria</taxon>
    </lineage>
</organism>
<dbReference type="EMBL" id="MRVG01000011">
    <property type="protein sequence ID" value="PMB64883.1"/>
    <property type="molecule type" value="Genomic_DNA"/>
</dbReference>
<feature type="region of interest" description="Disordered" evidence="1">
    <location>
        <begin position="46"/>
        <end position="70"/>
    </location>
</feature>
<reference evidence="2 3" key="1">
    <citation type="journal article" date="2016" name="Appl. Microbiol. Biotechnol.">
        <title>Characterization of T-DNA insertion mutants with decreased virulence in the entomopathogenic fungus Beauveria bassiana JEF-007.</title>
        <authorList>
            <person name="Kim S."/>
            <person name="Lee S.J."/>
            <person name="Nai Y.S."/>
            <person name="Yu J.S."/>
            <person name="Lee M.R."/>
            <person name="Yang Y.T."/>
            <person name="Kim J.S."/>
        </authorList>
    </citation>
    <scope>NUCLEOTIDE SEQUENCE [LARGE SCALE GENOMIC DNA]</scope>
    <source>
        <strain evidence="2 3">JEF-007</strain>
    </source>
</reference>
<gene>
    <name evidence="2" type="ORF">BM221_009070</name>
</gene>
<comment type="caution">
    <text evidence="2">The sequence shown here is derived from an EMBL/GenBank/DDBJ whole genome shotgun (WGS) entry which is preliminary data.</text>
</comment>
<evidence type="ECO:0000313" key="2">
    <source>
        <dbReference type="EMBL" id="PMB64883.1"/>
    </source>
</evidence>
<sequence length="101" mass="11611">MKLSNDRSKMHYPNAACRRREGVMSKAVMSENFERQLARDLRHTRAYPWPRPKGNGCHQGAGRGTSAWVDAGSHRKSVTFQVDDHGDFCIELFEEQKPEHI</sequence>
<dbReference type="Proteomes" id="UP000235728">
    <property type="component" value="Unassembled WGS sequence"/>
</dbReference>
<protein>
    <submittedName>
        <fullName evidence="2">Uncharacterized protein</fullName>
    </submittedName>
</protein>
<evidence type="ECO:0000313" key="3">
    <source>
        <dbReference type="Proteomes" id="UP000235728"/>
    </source>
</evidence>
<accession>A0A2N6NC77</accession>
<name>A0A2N6NC77_BEABA</name>
<proteinExistence type="predicted"/>